<dbReference type="PANTHER" id="PTHR40422:SF1">
    <property type="entry name" value="TRANSLATION MACHINERY-ASSOCIATED PROTEIN 17"/>
    <property type="match status" value="1"/>
</dbReference>
<name>A0A9P8I1M6_9PEZI</name>
<organism evidence="2 3">
    <name type="scientific">Glutinoglossum americanum</name>
    <dbReference type="NCBI Taxonomy" id="1670608"/>
    <lineage>
        <taxon>Eukaryota</taxon>
        <taxon>Fungi</taxon>
        <taxon>Dikarya</taxon>
        <taxon>Ascomycota</taxon>
        <taxon>Pezizomycotina</taxon>
        <taxon>Geoglossomycetes</taxon>
        <taxon>Geoglossales</taxon>
        <taxon>Geoglossaceae</taxon>
        <taxon>Glutinoglossum</taxon>
    </lineage>
</organism>
<comment type="caution">
    <text evidence="2">The sequence shown here is derived from an EMBL/GenBank/DDBJ whole genome shotgun (WGS) entry which is preliminary data.</text>
</comment>
<dbReference type="OrthoDB" id="548474at2759"/>
<gene>
    <name evidence="2" type="ORF">FGG08_004776</name>
</gene>
<proteinExistence type="predicted"/>
<keyword evidence="3" id="KW-1185">Reference proteome</keyword>
<accession>A0A9P8I1M6</accession>
<dbReference type="EMBL" id="JAGHQL010000101">
    <property type="protein sequence ID" value="KAH0538639.1"/>
    <property type="molecule type" value="Genomic_DNA"/>
</dbReference>
<evidence type="ECO:0000313" key="2">
    <source>
        <dbReference type="EMBL" id="KAH0538639.1"/>
    </source>
</evidence>
<evidence type="ECO:0000256" key="1">
    <source>
        <dbReference type="SAM" id="MobiDB-lite"/>
    </source>
</evidence>
<reference evidence="2" key="1">
    <citation type="submission" date="2021-03" db="EMBL/GenBank/DDBJ databases">
        <title>Comparative genomics and phylogenomic investigation of the class Geoglossomycetes provide insights into ecological specialization and systematics.</title>
        <authorList>
            <person name="Melie T."/>
            <person name="Pirro S."/>
            <person name="Miller A.N."/>
            <person name="Quandt A."/>
        </authorList>
    </citation>
    <scope>NUCLEOTIDE SEQUENCE</scope>
    <source>
        <strain evidence="2">GBOQ0MN5Z8</strain>
    </source>
</reference>
<dbReference type="InterPro" id="IPR038966">
    <property type="entry name" value="TMA17"/>
</dbReference>
<feature type="region of interest" description="Disordered" evidence="1">
    <location>
        <begin position="97"/>
        <end position="154"/>
    </location>
</feature>
<dbReference type="GO" id="GO:0030674">
    <property type="term" value="F:protein-macromolecule adaptor activity"/>
    <property type="evidence" value="ECO:0007669"/>
    <property type="project" value="TreeGrafter"/>
</dbReference>
<evidence type="ECO:0000313" key="3">
    <source>
        <dbReference type="Proteomes" id="UP000698800"/>
    </source>
</evidence>
<dbReference type="PANTHER" id="PTHR40422">
    <property type="entry name" value="TRANSLATION MACHINERY-ASSOCIATED PROTEIN 17"/>
    <property type="match status" value="1"/>
</dbReference>
<dbReference type="GO" id="GO:0070682">
    <property type="term" value="P:proteasome regulatory particle assembly"/>
    <property type="evidence" value="ECO:0007669"/>
    <property type="project" value="InterPro"/>
</dbReference>
<dbReference type="AlphaFoldDB" id="A0A9P8I1M6"/>
<sequence length="169" mass="18396">MGTPITLTAFIAALPPLPLSTLRLKAHELQSNIAHLTSSNVQLEPYADAGDEVCREAIVENRDVIGRMEERLGAVRAEVERRGCRWEEEWGVVDGVSGEAGVEGDAGETTEVNGRAIEGEGETNENSGVVDGSETQQQQQQQQQERRGLSDSELSLALRQRLSEEGIDL</sequence>
<protein>
    <submittedName>
        <fullName evidence="2">Uncharacterized protein</fullName>
    </submittedName>
</protein>
<dbReference type="Proteomes" id="UP000698800">
    <property type="component" value="Unassembled WGS sequence"/>
</dbReference>